<evidence type="ECO:0000313" key="3">
    <source>
        <dbReference type="Proteomes" id="UP000054995"/>
    </source>
</evidence>
<dbReference type="Proteomes" id="UP000054995">
    <property type="component" value="Unassembled WGS sequence"/>
</dbReference>
<evidence type="ECO:0000313" key="2">
    <source>
        <dbReference type="EMBL" id="KRY84433.1"/>
    </source>
</evidence>
<gene>
    <name evidence="2" type="ORF">T4D_9111</name>
</gene>
<feature type="compositionally biased region" description="Acidic residues" evidence="1">
    <location>
        <begin position="15"/>
        <end position="29"/>
    </location>
</feature>
<accession>A0A0V1FF53</accession>
<feature type="region of interest" description="Disordered" evidence="1">
    <location>
        <begin position="1"/>
        <end position="29"/>
    </location>
</feature>
<protein>
    <submittedName>
        <fullName evidence="2">Uncharacterized protein</fullName>
    </submittedName>
</protein>
<organism evidence="2 3">
    <name type="scientific">Trichinella pseudospiralis</name>
    <name type="common">Parasitic roundworm</name>
    <dbReference type="NCBI Taxonomy" id="6337"/>
    <lineage>
        <taxon>Eukaryota</taxon>
        <taxon>Metazoa</taxon>
        <taxon>Ecdysozoa</taxon>
        <taxon>Nematoda</taxon>
        <taxon>Enoplea</taxon>
        <taxon>Dorylaimia</taxon>
        <taxon>Trichinellida</taxon>
        <taxon>Trichinellidae</taxon>
        <taxon>Trichinella</taxon>
    </lineage>
</organism>
<dbReference type="AlphaFoldDB" id="A0A0V1FF53"/>
<evidence type="ECO:0000256" key="1">
    <source>
        <dbReference type="SAM" id="MobiDB-lite"/>
    </source>
</evidence>
<sequence>MPFSNSKNEDHDHDDNDDNDGNDDDDDDDDELYLFLLTDGCFVMKVTRPSGSAFIQQEHKLNGGKEWSLTWRSFDG</sequence>
<dbReference type="EMBL" id="JYDT01000114">
    <property type="protein sequence ID" value="KRY84433.1"/>
    <property type="molecule type" value="Genomic_DNA"/>
</dbReference>
<name>A0A0V1FF53_TRIPS</name>
<comment type="caution">
    <text evidence="2">The sequence shown here is derived from an EMBL/GenBank/DDBJ whole genome shotgun (WGS) entry which is preliminary data.</text>
</comment>
<keyword evidence="3" id="KW-1185">Reference proteome</keyword>
<reference evidence="2 3" key="1">
    <citation type="submission" date="2015-01" db="EMBL/GenBank/DDBJ databases">
        <title>Evolution of Trichinella species and genotypes.</title>
        <authorList>
            <person name="Korhonen P.K."/>
            <person name="Edoardo P."/>
            <person name="Giuseppe L.R."/>
            <person name="Gasser R.B."/>
        </authorList>
    </citation>
    <scope>NUCLEOTIDE SEQUENCE [LARGE SCALE GENOMIC DNA]</scope>
    <source>
        <strain evidence="2">ISS470</strain>
    </source>
</reference>
<proteinExistence type="predicted"/>